<keyword evidence="5 7" id="KW-0472">Membrane</keyword>
<comment type="similarity">
    <text evidence="2">Belongs to the CTL (choline transporter-like) family.</text>
</comment>
<accession>A0A7M7K4I6</accession>
<dbReference type="PANTHER" id="PTHR12385:SF14">
    <property type="entry name" value="CHOLINE TRANSPORTER-LIKE 2"/>
    <property type="match status" value="1"/>
</dbReference>
<feature type="transmembrane region" description="Helical" evidence="7">
    <location>
        <begin position="408"/>
        <end position="429"/>
    </location>
</feature>
<proteinExistence type="inferred from homology"/>
<dbReference type="InterPro" id="IPR007603">
    <property type="entry name" value="Choline_transptr-like"/>
</dbReference>
<evidence type="ECO:0000313" key="8">
    <source>
        <dbReference type="EnsemblMetazoa" id="XP_022661531"/>
    </source>
</evidence>
<dbReference type="Proteomes" id="UP000594260">
    <property type="component" value="Unplaced"/>
</dbReference>
<dbReference type="GO" id="GO:0016020">
    <property type="term" value="C:membrane"/>
    <property type="evidence" value="ECO:0007669"/>
    <property type="project" value="UniProtKB-SubCell"/>
</dbReference>
<keyword evidence="3 7" id="KW-0812">Transmembrane</keyword>
<dbReference type="RefSeq" id="XP_022661531.1">
    <property type="nucleotide sequence ID" value="XM_022805796.1"/>
</dbReference>
<dbReference type="OrthoDB" id="420519at2759"/>
<name>A0A7M7K4I6_VARDE</name>
<feature type="transmembrane region" description="Helical" evidence="7">
    <location>
        <begin position="543"/>
        <end position="568"/>
    </location>
</feature>
<comment type="subcellular location">
    <subcellularLocation>
        <location evidence="1">Membrane</location>
        <topology evidence="1">Multi-pass membrane protein</topology>
    </subcellularLocation>
</comment>
<keyword evidence="9" id="KW-1185">Reference proteome</keyword>
<evidence type="ECO:0000256" key="1">
    <source>
        <dbReference type="ARBA" id="ARBA00004141"/>
    </source>
</evidence>
<evidence type="ECO:0000256" key="3">
    <source>
        <dbReference type="ARBA" id="ARBA00022692"/>
    </source>
</evidence>
<evidence type="ECO:0008006" key="10">
    <source>
        <dbReference type="Google" id="ProtNLM"/>
    </source>
</evidence>
<dbReference type="EnsemblMetazoa" id="XM_022805796">
    <property type="protein sequence ID" value="XP_022661531"/>
    <property type="gene ID" value="LOC111250457"/>
</dbReference>
<dbReference type="KEGG" id="vde:111250457"/>
<dbReference type="PANTHER" id="PTHR12385">
    <property type="entry name" value="CHOLINE TRANSPORTER-LIKE (SLC FAMILY 44)"/>
    <property type="match status" value="1"/>
</dbReference>
<keyword evidence="4 7" id="KW-1133">Transmembrane helix</keyword>
<reference evidence="8" key="1">
    <citation type="submission" date="2021-01" db="UniProtKB">
        <authorList>
            <consortium name="EnsemblMetazoa"/>
        </authorList>
    </citation>
    <scope>IDENTIFICATION</scope>
</reference>
<organism evidence="8 9">
    <name type="scientific">Varroa destructor</name>
    <name type="common">Honeybee mite</name>
    <dbReference type="NCBI Taxonomy" id="109461"/>
    <lineage>
        <taxon>Eukaryota</taxon>
        <taxon>Metazoa</taxon>
        <taxon>Ecdysozoa</taxon>
        <taxon>Arthropoda</taxon>
        <taxon>Chelicerata</taxon>
        <taxon>Arachnida</taxon>
        <taxon>Acari</taxon>
        <taxon>Parasitiformes</taxon>
        <taxon>Mesostigmata</taxon>
        <taxon>Gamasina</taxon>
        <taxon>Dermanyssoidea</taxon>
        <taxon>Varroidae</taxon>
        <taxon>Varroa</taxon>
    </lineage>
</organism>
<dbReference type="FunCoup" id="A0A7M7K4I6">
    <property type="interactions" value="237"/>
</dbReference>
<feature type="transmembrane region" description="Helical" evidence="7">
    <location>
        <begin position="355"/>
        <end position="377"/>
    </location>
</feature>
<evidence type="ECO:0000256" key="6">
    <source>
        <dbReference type="ARBA" id="ARBA00023180"/>
    </source>
</evidence>
<feature type="transmembrane region" description="Helical" evidence="7">
    <location>
        <begin position="328"/>
        <end position="348"/>
    </location>
</feature>
<dbReference type="AlphaFoldDB" id="A0A7M7K4I6"/>
<dbReference type="Pfam" id="PF04515">
    <property type="entry name" value="Choline_transpo"/>
    <property type="match status" value="1"/>
</dbReference>
<evidence type="ECO:0000256" key="7">
    <source>
        <dbReference type="SAM" id="Phobius"/>
    </source>
</evidence>
<dbReference type="GO" id="GO:0022857">
    <property type="term" value="F:transmembrane transporter activity"/>
    <property type="evidence" value="ECO:0007669"/>
    <property type="project" value="InterPro"/>
</dbReference>
<protein>
    <recommendedName>
        <fullName evidence="10">Choline transporter-like protein 2</fullName>
    </recommendedName>
</protein>
<feature type="transmembrane region" description="Helical" evidence="7">
    <location>
        <begin position="589"/>
        <end position="611"/>
    </location>
</feature>
<evidence type="ECO:0000313" key="9">
    <source>
        <dbReference type="Proteomes" id="UP000594260"/>
    </source>
</evidence>
<evidence type="ECO:0000256" key="2">
    <source>
        <dbReference type="ARBA" id="ARBA00007168"/>
    </source>
</evidence>
<sequence length="809" mass="90932">MPRRSRKRAIPPWGGKVSQMSITRTTITIDTEDVIDDFTSLWTGPMKSETVVSPMSGKDADSISFISRMETDDDDDLLESSEVITRAHLQSKERFKLFGEPVSYDPNFKGPVIQRSCTDVFFLLLFIVFLAGWAILAGLAFKQGNINRVIYPSDSNGNICGTGKYADRPYLFFFDLFKCKPKFEDDEWIPTTRCRTPQVCVKECPSKTFSVAQYDQDPPNVAEIKKHMVCVYGTDMSKDLKFLTSGPSAPCAYYYISSVSAAGRCFPSPTSVEDEFQSYNGANITITSSDGKVLSGNELFKKAERKMQRILNARRYFERFLQDLSNSWKVILIGLFIAMVLALVWIVAIRLMAGLMVWLGILGILSFLIIATAFSWYKYISLKGVPGADEGIGFSRKISYYTGNRKTWLILGCLASVALSILILVIICLRERVQIATALIKEAAKAIGYMPTALIFPVFPYLLQLIVLLFTATVALLLMSITPSSAGGIDATMYSDTSTKSYYEQCIEDLGGYSKFNNKTCTIGNSALGSHVSYSHLYNFCGFLWMSAFIVAFGEMTLAAAVASYYWTRNKKDIPKLTVCSAMWATTRYHMGTLAFGSLIIATVSFIRTIIEYIEQKLKQYDNEVTKALRCCCRCFCWCLENFLRFINRNAYIMTAIYGENFCASARRSFLLLMRNVVRVVVVDKVTDFLLLASKLVVVGITSGLAYYVFSGSCEKLNRYIPELNYPLFPVFLIAFGAYLITTCFFDVYNMAVDTLFLCFLEDCERHDGSREKPYFMSKKLMLILKKKNNGTLVDSSSQAKGKSSKTNN</sequence>
<feature type="transmembrane region" description="Helical" evidence="7">
    <location>
        <begin position="731"/>
        <end position="752"/>
    </location>
</feature>
<dbReference type="InParanoid" id="A0A7M7K4I6"/>
<evidence type="ECO:0000256" key="4">
    <source>
        <dbReference type="ARBA" id="ARBA00022989"/>
    </source>
</evidence>
<feature type="transmembrane region" description="Helical" evidence="7">
    <location>
        <begin position="689"/>
        <end position="710"/>
    </location>
</feature>
<dbReference type="CTD" id="110281"/>
<feature type="transmembrane region" description="Helical" evidence="7">
    <location>
        <begin position="449"/>
        <end position="478"/>
    </location>
</feature>
<evidence type="ECO:0000256" key="5">
    <source>
        <dbReference type="ARBA" id="ARBA00023136"/>
    </source>
</evidence>
<feature type="transmembrane region" description="Helical" evidence="7">
    <location>
        <begin position="120"/>
        <end position="141"/>
    </location>
</feature>
<keyword evidence="6" id="KW-0325">Glycoprotein</keyword>
<dbReference type="GeneID" id="111250457"/>